<reference evidence="13 14" key="1">
    <citation type="submission" date="2017-06" db="EMBL/GenBank/DDBJ databases">
        <authorList>
            <person name="Kim H.J."/>
            <person name="Triplett B.A."/>
        </authorList>
    </citation>
    <scope>NUCLEOTIDE SEQUENCE [LARGE SCALE GENOMIC DNA]</scope>
    <source>
        <strain evidence="13 14">DS15</strain>
    </source>
</reference>
<dbReference type="GO" id="GO:0015031">
    <property type="term" value="P:protein transport"/>
    <property type="evidence" value="ECO:0007669"/>
    <property type="project" value="UniProtKB-KW"/>
</dbReference>
<feature type="compositionally biased region" description="Low complexity" evidence="10">
    <location>
        <begin position="63"/>
        <end position="73"/>
    </location>
</feature>
<dbReference type="PANTHER" id="PTHR33446">
    <property type="entry name" value="PROTEIN TONB-RELATED"/>
    <property type="match status" value="1"/>
</dbReference>
<dbReference type="EMBL" id="FZPA01000005">
    <property type="protein sequence ID" value="SNS77265.1"/>
    <property type="molecule type" value="Genomic_DNA"/>
</dbReference>
<evidence type="ECO:0000256" key="4">
    <source>
        <dbReference type="ARBA" id="ARBA00022475"/>
    </source>
</evidence>
<dbReference type="InterPro" id="IPR037682">
    <property type="entry name" value="TonB_C"/>
</dbReference>
<proteinExistence type="inferred from homology"/>
<dbReference type="Pfam" id="PF03544">
    <property type="entry name" value="TonB_C"/>
    <property type="match status" value="1"/>
</dbReference>
<dbReference type="RefSeq" id="WP_089215574.1">
    <property type="nucleotide sequence ID" value="NZ_FZPA01000005.1"/>
</dbReference>
<dbReference type="GO" id="GO:0055085">
    <property type="term" value="P:transmembrane transport"/>
    <property type="evidence" value="ECO:0007669"/>
    <property type="project" value="InterPro"/>
</dbReference>
<evidence type="ECO:0000256" key="2">
    <source>
        <dbReference type="ARBA" id="ARBA00006555"/>
    </source>
</evidence>
<evidence type="ECO:0000259" key="12">
    <source>
        <dbReference type="PROSITE" id="PS52015"/>
    </source>
</evidence>
<dbReference type="PANTHER" id="PTHR33446:SF2">
    <property type="entry name" value="PROTEIN TONB"/>
    <property type="match status" value="1"/>
</dbReference>
<dbReference type="AlphaFoldDB" id="A0A239H7Z9"/>
<evidence type="ECO:0000256" key="6">
    <source>
        <dbReference type="ARBA" id="ARBA00022692"/>
    </source>
</evidence>
<keyword evidence="4" id="KW-1003">Cell membrane</keyword>
<keyword evidence="6 11" id="KW-0812">Transmembrane</keyword>
<dbReference type="GO" id="GO:0098797">
    <property type="term" value="C:plasma membrane protein complex"/>
    <property type="evidence" value="ECO:0007669"/>
    <property type="project" value="TreeGrafter"/>
</dbReference>
<protein>
    <submittedName>
        <fullName evidence="13">TonB family C-terminal domain-containing protein</fullName>
    </submittedName>
</protein>
<evidence type="ECO:0000256" key="7">
    <source>
        <dbReference type="ARBA" id="ARBA00022927"/>
    </source>
</evidence>
<keyword evidence="14" id="KW-1185">Reference proteome</keyword>
<keyword evidence="9 11" id="KW-0472">Membrane</keyword>
<keyword evidence="7" id="KW-0653">Protein transport</keyword>
<dbReference type="InterPro" id="IPR006260">
    <property type="entry name" value="TonB/TolA_C"/>
</dbReference>
<feature type="transmembrane region" description="Helical" evidence="11">
    <location>
        <begin position="6"/>
        <end position="26"/>
    </location>
</feature>
<evidence type="ECO:0000313" key="13">
    <source>
        <dbReference type="EMBL" id="SNS77265.1"/>
    </source>
</evidence>
<accession>A0A239H7Z9</accession>
<evidence type="ECO:0000256" key="3">
    <source>
        <dbReference type="ARBA" id="ARBA00022448"/>
    </source>
</evidence>
<sequence>MTRNEIVGGVISCALHAALFAALFLMSAPQPTSDNRGDARQTVQITLVSGDAFRREAKVGEDAPAPARAASSPEQTPVSEAPSQESSTTEPAHEAGGGSPPGVLAAYHSTADYSAFRNRVLNHIRPYQYYPDEARAARQGGVVYVGFVMLRDGTVREIWVEDSSGIAVLDAAAMDTVRRAQPLPLIPASLPEVMDVMLPIGFTVPARVGQS</sequence>
<feature type="domain" description="TonB C-terminal" evidence="12">
    <location>
        <begin position="115"/>
        <end position="211"/>
    </location>
</feature>
<organism evidence="13 14">
    <name type="scientific">Sphingopyxis indica</name>
    <dbReference type="NCBI Taxonomy" id="436663"/>
    <lineage>
        <taxon>Bacteria</taxon>
        <taxon>Pseudomonadati</taxon>
        <taxon>Pseudomonadota</taxon>
        <taxon>Alphaproteobacteria</taxon>
        <taxon>Sphingomonadales</taxon>
        <taxon>Sphingomonadaceae</taxon>
        <taxon>Sphingopyxis</taxon>
    </lineage>
</organism>
<evidence type="ECO:0000256" key="8">
    <source>
        <dbReference type="ARBA" id="ARBA00022989"/>
    </source>
</evidence>
<dbReference type="NCBIfam" id="TIGR01352">
    <property type="entry name" value="tonB_Cterm"/>
    <property type="match status" value="1"/>
</dbReference>
<keyword evidence="3" id="KW-0813">Transport</keyword>
<evidence type="ECO:0000256" key="1">
    <source>
        <dbReference type="ARBA" id="ARBA00004383"/>
    </source>
</evidence>
<feature type="region of interest" description="Disordered" evidence="10">
    <location>
        <begin position="57"/>
        <end position="103"/>
    </location>
</feature>
<evidence type="ECO:0000256" key="11">
    <source>
        <dbReference type="SAM" id="Phobius"/>
    </source>
</evidence>
<comment type="subcellular location">
    <subcellularLocation>
        <location evidence="1">Cell inner membrane</location>
        <topology evidence="1">Single-pass membrane protein</topology>
        <orientation evidence="1">Periplasmic side</orientation>
    </subcellularLocation>
</comment>
<dbReference type="InterPro" id="IPR051045">
    <property type="entry name" value="TonB-dependent_transducer"/>
</dbReference>
<keyword evidence="5" id="KW-0997">Cell inner membrane</keyword>
<dbReference type="Gene3D" id="3.30.1150.10">
    <property type="match status" value="1"/>
</dbReference>
<keyword evidence="8 11" id="KW-1133">Transmembrane helix</keyword>
<evidence type="ECO:0000256" key="10">
    <source>
        <dbReference type="SAM" id="MobiDB-lite"/>
    </source>
</evidence>
<dbReference type="OrthoDB" id="7586060at2"/>
<evidence type="ECO:0000313" key="14">
    <source>
        <dbReference type="Proteomes" id="UP000198339"/>
    </source>
</evidence>
<evidence type="ECO:0000256" key="9">
    <source>
        <dbReference type="ARBA" id="ARBA00023136"/>
    </source>
</evidence>
<dbReference type="GO" id="GO:0031992">
    <property type="term" value="F:energy transducer activity"/>
    <property type="evidence" value="ECO:0007669"/>
    <property type="project" value="TreeGrafter"/>
</dbReference>
<comment type="similarity">
    <text evidence="2">Belongs to the TonB family.</text>
</comment>
<feature type="compositionally biased region" description="Polar residues" evidence="10">
    <location>
        <begin position="74"/>
        <end position="90"/>
    </location>
</feature>
<dbReference type="SUPFAM" id="SSF74653">
    <property type="entry name" value="TolA/TonB C-terminal domain"/>
    <property type="match status" value="1"/>
</dbReference>
<dbReference type="PROSITE" id="PS52015">
    <property type="entry name" value="TONB_CTD"/>
    <property type="match status" value="1"/>
</dbReference>
<name>A0A239H7Z9_9SPHN</name>
<gene>
    <name evidence="13" type="ORF">SAMN06295955_10515</name>
</gene>
<dbReference type="Proteomes" id="UP000198339">
    <property type="component" value="Unassembled WGS sequence"/>
</dbReference>
<evidence type="ECO:0000256" key="5">
    <source>
        <dbReference type="ARBA" id="ARBA00022519"/>
    </source>
</evidence>